<dbReference type="AlphaFoldDB" id="A0A1M5QKC9"/>
<dbReference type="CDD" id="cd01335">
    <property type="entry name" value="Radical_SAM"/>
    <property type="match status" value="1"/>
</dbReference>
<name>A0A1M5QKC9_9FIRM</name>
<dbReference type="GO" id="GO:0051536">
    <property type="term" value="F:iron-sulfur cluster binding"/>
    <property type="evidence" value="ECO:0007669"/>
    <property type="project" value="UniProtKB-KW"/>
</dbReference>
<protein>
    <submittedName>
        <fullName evidence="7">Radical SAM superfamily protein</fullName>
    </submittedName>
</protein>
<dbReference type="STRING" id="1121321.SAMN04488530_12213"/>
<dbReference type="Pfam" id="PF04055">
    <property type="entry name" value="Radical_SAM"/>
    <property type="match status" value="1"/>
</dbReference>
<accession>A0A1M5QKC9</accession>
<keyword evidence="4" id="KW-0408">Iron</keyword>
<dbReference type="InterPro" id="IPR007197">
    <property type="entry name" value="rSAM"/>
</dbReference>
<gene>
    <name evidence="7" type="ORF">SAMN04488530_12213</name>
</gene>
<keyword evidence="5" id="KW-0411">Iron-sulfur</keyword>
<dbReference type="InterPro" id="IPR006638">
    <property type="entry name" value="Elp3/MiaA/NifB-like_rSAM"/>
</dbReference>
<feature type="domain" description="Radical SAM core" evidence="6">
    <location>
        <begin position="9"/>
        <end position="241"/>
    </location>
</feature>
<dbReference type="PROSITE" id="PS51918">
    <property type="entry name" value="RADICAL_SAM"/>
    <property type="match status" value="1"/>
</dbReference>
<dbReference type="Gene3D" id="3.20.20.70">
    <property type="entry name" value="Aldolase class I"/>
    <property type="match status" value="1"/>
</dbReference>
<dbReference type="SFLD" id="SFLDS00029">
    <property type="entry name" value="Radical_SAM"/>
    <property type="match status" value="1"/>
</dbReference>
<evidence type="ECO:0000259" key="6">
    <source>
        <dbReference type="PROSITE" id="PS51918"/>
    </source>
</evidence>
<evidence type="ECO:0000256" key="4">
    <source>
        <dbReference type="ARBA" id="ARBA00023004"/>
    </source>
</evidence>
<dbReference type="Proteomes" id="UP000243255">
    <property type="component" value="Unassembled WGS sequence"/>
</dbReference>
<keyword evidence="3" id="KW-0479">Metal-binding</keyword>
<sequence>MKYDSNIYRPPSEAYTLLLQVTSGCSHNKCTYCNMYKDVQFKTETLEQIEKDLIEAKSFYQYGERIYLLNGDPFCLSADKLKSIAKLINKHLPNCKTISMYSSISSIKSKTMDELKELRSLGINDLYIGIETGNDEALKNIKKGNTSEEAIEQLKRLNEAGIDFISIIMYGVAGHGKGIENAIDTAKLLNSANSKVIALMNLTLIPGTDLYEESLRGEFLESSELEKLIEVKTLIENLNLKTETAFSSIHISNIAPLNGTLPRDKQKFIDRLNAAIEQF</sequence>
<dbReference type="SFLD" id="SFLDG01082">
    <property type="entry name" value="B12-binding_domain_containing"/>
    <property type="match status" value="1"/>
</dbReference>
<comment type="cofactor">
    <cofactor evidence="1">
        <name>[4Fe-4S] cluster</name>
        <dbReference type="ChEBI" id="CHEBI:49883"/>
    </cofactor>
</comment>
<keyword evidence="8" id="KW-1185">Reference proteome</keyword>
<dbReference type="GO" id="GO:0046872">
    <property type="term" value="F:metal ion binding"/>
    <property type="evidence" value="ECO:0007669"/>
    <property type="project" value="UniProtKB-KW"/>
</dbReference>
<reference evidence="8" key="1">
    <citation type="submission" date="2016-11" db="EMBL/GenBank/DDBJ databases">
        <authorList>
            <person name="Varghese N."/>
            <person name="Submissions S."/>
        </authorList>
    </citation>
    <scope>NUCLEOTIDE SEQUENCE [LARGE SCALE GENOMIC DNA]</scope>
    <source>
        <strain evidence="8">DSM 2635</strain>
    </source>
</reference>
<proteinExistence type="predicted"/>
<evidence type="ECO:0000256" key="1">
    <source>
        <dbReference type="ARBA" id="ARBA00001966"/>
    </source>
</evidence>
<dbReference type="InterPro" id="IPR051198">
    <property type="entry name" value="BchE-like"/>
</dbReference>
<dbReference type="PANTHER" id="PTHR43409:SF4">
    <property type="entry name" value="RADICAL SAM SUPERFAMILY PROTEIN"/>
    <property type="match status" value="1"/>
</dbReference>
<dbReference type="InterPro" id="IPR013785">
    <property type="entry name" value="Aldolase_TIM"/>
</dbReference>
<dbReference type="SFLD" id="SFLDG01095">
    <property type="entry name" value="Uncharacterised_Radical_SAM_Su"/>
    <property type="match status" value="1"/>
</dbReference>
<evidence type="ECO:0000313" key="8">
    <source>
        <dbReference type="Proteomes" id="UP000243255"/>
    </source>
</evidence>
<evidence type="ECO:0000256" key="2">
    <source>
        <dbReference type="ARBA" id="ARBA00022691"/>
    </source>
</evidence>
<evidence type="ECO:0000313" key="7">
    <source>
        <dbReference type="EMBL" id="SHH14554.1"/>
    </source>
</evidence>
<evidence type="ECO:0000256" key="5">
    <source>
        <dbReference type="ARBA" id="ARBA00023014"/>
    </source>
</evidence>
<evidence type="ECO:0000256" key="3">
    <source>
        <dbReference type="ARBA" id="ARBA00022723"/>
    </source>
</evidence>
<keyword evidence="2" id="KW-0949">S-adenosyl-L-methionine</keyword>
<dbReference type="GO" id="GO:0003824">
    <property type="term" value="F:catalytic activity"/>
    <property type="evidence" value="ECO:0007669"/>
    <property type="project" value="InterPro"/>
</dbReference>
<dbReference type="SUPFAM" id="SSF102114">
    <property type="entry name" value="Radical SAM enzymes"/>
    <property type="match status" value="1"/>
</dbReference>
<dbReference type="PROSITE" id="PS51257">
    <property type="entry name" value="PROKAR_LIPOPROTEIN"/>
    <property type="match status" value="1"/>
</dbReference>
<dbReference type="OrthoDB" id="9777636at2"/>
<dbReference type="PANTHER" id="PTHR43409">
    <property type="entry name" value="ANAEROBIC MAGNESIUM-PROTOPORPHYRIN IX MONOMETHYL ESTER CYCLASE-RELATED"/>
    <property type="match status" value="1"/>
</dbReference>
<dbReference type="EMBL" id="FQWX01000022">
    <property type="protein sequence ID" value="SHH14554.1"/>
    <property type="molecule type" value="Genomic_DNA"/>
</dbReference>
<organism evidence="7 8">
    <name type="scientific">Asaccharospora irregularis DSM 2635</name>
    <dbReference type="NCBI Taxonomy" id="1121321"/>
    <lineage>
        <taxon>Bacteria</taxon>
        <taxon>Bacillati</taxon>
        <taxon>Bacillota</taxon>
        <taxon>Clostridia</taxon>
        <taxon>Peptostreptococcales</taxon>
        <taxon>Peptostreptococcaceae</taxon>
        <taxon>Asaccharospora</taxon>
    </lineage>
</organism>
<dbReference type="InterPro" id="IPR058240">
    <property type="entry name" value="rSAM_sf"/>
</dbReference>
<dbReference type="SMART" id="SM00729">
    <property type="entry name" value="Elp3"/>
    <property type="match status" value="1"/>
</dbReference>
<dbReference type="RefSeq" id="WP_073126576.1">
    <property type="nucleotide sequence ID" value="NZ_BAABCH010000016.1"/>
</dbReference>